<dbReference type="AlphaFoldDB" id="G3IC06"/>
<proteinExistence type="predicted"/>
<dbReference type="EMBL" id="JH001876">
    <property type="protein sequence ID" value="EGW14529.1"/>
    <property type="molecule type" value="Genomic_DNA"/>
</dbReference>
<dbReference type="Proteomes" id="UP000001075">
    <property type="component" value="Unassembled WGS sequence"/>
</dbReference>
<organism evidence="1 2">
    <name type="scientific">Cricetulus griseus</name>
    <name type="common">Chinese hamster</name>
    <name type="synonym">Cricetulus barabensis griseus</name>
    <dbReference type="NCBI Taxonomy" id="10029"/>
    <lineage>
        <taxon>Eukaryota</taxon>
        <taxon>Metazoa</taxon>
        <taxon>Chordata</taxon>
        <taxon>Craniata</taxon>
        <taxon>Vertebrata</taxon>
        <taxon>Euteleostomi</taxon>
        <taxon>Mammalia</taxon>
        <taxon>Eutheria</taxon>
        <taxon>Euarchontoglires</taxon>
        <taxon>Glires</taxon>
        <taxon>Rodentia</taxon>
        <taxon>Myomorpha</taxon>
        <taxon>Muroidea</taxon>
        <taxon>Cricetidae</taxon>
        <taxon>Cricetinae</taxon>
        <taxon>Cricetulus</taxon>
    </lineage>
</organism>
<gene>
    <name evidence="1" type="ORF">I79_021193</name>
</gene>
<evidence type="ECO:0000313" key="2">
    <source>
        <dbReference type="Proteomes" id="UP000001075"/>
    </source>
</evidence>
<accession>G3IC06</accession>
<protein>
    <submittedName>
        <fullName evidence="1">Uncharacterized protein</fullName>
    </submittedName>
</protein>
<sequence length="54" mass="6001">MCPMVTINKFMAQPTATPAPDSVVEYRPESHGPDSRLCCARILMDEEAAGWWCS</sequence>
<dbReference type="InParanoid" id="G3IC06"/>
<reference evidence="2" key="1">
    <citation type="journal article" date="2011" name="Nat. Biotechnol.">
        <title>The genomic sequence of the Chinese hamster ovary (CHO)-K1 cell line.</title>
        <authorList>
            <person name="Xu X."/>
            <person name="Nagarajan H."/>
            <person name="Lewis N.E."/>
            <person name="Pan S."/>
            <person name="Cai Z."/>
            <person name="Liu X."/>
            <person name="Chen W."/>
            <person name="Xie M."/>
            <person name="Wang W."/>
            <person name="Hammond S."/>
            <person name="Andersen M.R."/>
            <person name="Neff N."/>
            <person name="Passarelli B."/>
            <person name="Koh W."/>
            <person name="Fan H.C."/>
            <person name="Wang J."/>
            <person name="Gui Y."/>
            <person name="Lee K.H."/>
            <person name="Betenbaugh M.J."/>
            <person name="Quake S.R."/>
            <person name="Famili I."/>
            <person name="Palsson B.O."/>
            <person name="Wang J."/>
        </authorList>
    </citation>
    <scope>NUCLEOTIDE SEQUENCE [LARGE SCALE GENOMIC DNA]</scope>
    <source>
        <strain evidence="2">CHO K1 cell line</strain>
    </source>
</reference>
<evidence type="ECO:0000313" key="1">
    <source>
        <dbReference type="EMBL" id="EGW14529.1"/>
    </source>
</evidence>
<name>G3IC06_CRIGR</name>
<dbReference type="GlyGen" id="G3IC06">
    <property type="glycosylation" value="1 site"/>
</dbReference>